<evidence type="ECO:0000256" key="1">
    <source>
        <dbReference type="ARBA" id="ARBA00004123"/>
    </source>
</evidence>
<feature type="compositionally biased region" description="Polar residues" evidence="8">
    <location>
        <begin position="384"/>
        <end position="395"/>
    </location>
</feature>
<evidence type="ECO:0000256" key="2">
    <source>
        <dbReference type="ARBA" id="ARBA00022618"/>
    </source>
</evidence>
<dbReference type="GO" id="GO:0035825">
    <property type="term" value="P:homologous recombination"/>
    <property type="evidence" value="ECO:0007669"/>
    <property type="project" value="UniProtKB-ARBA"/>
</dbReference>
<evidence type="ECO:0000256" key="5">
    <source>
        <dbReference type="ARBA" id="ARBA00023204"/>
    </source>
</evidence>
<feature type="compositionally biased region" description="Basic and acidic residues" evidence="8">
    <location>
        <begin position="494"/>
        <end position="510"/>
    </location>
</feature>
<keyword evidence="4" id="KW-0498">Mitosis</keyword>
<dbReference type="InterPro" id="IPR039776">
    <property type="entry name" value="Pds5"/>
</dbReference>
<feature type="compositionally biased region" description="Basic residues" evidence="8">
    <location>
        <begin position="1123"/>
        <end position="1133"/>
    </location>
</feature>
<proteinExistence type="predicted"/>
<feature type="compositionally biased region" description="Basic and acidic residues" evidence="8">
    <location>
        <begin position="437"/>
        <end position="452"/>
    </location>
</feature>
<dbReference type="SUPFAM" id="SSF63748">
    <property type="entry name" value="Tudor/PWWP/MBT"/>
    <property type="match status" value="1"/>
</dbReference>
<dbReference type="GO" id="GO:0000785">
    <property type="term" value="C:chromatin"/>
    <property type="evidence" value="ECO:0007669"/>
    <property type="project" value="TreeGrafter"/>
</dbReference>
<feature type="compositionally biased region" description="Basic and acidic residues" evidence="8">
    <location>
        <begin position="667"/>
        <end position="693"/>
    </location>
</feature>
<feature type="compositionally biased region" description="Basic and acidic residues" evidence="8">
    <location>
        <begin position="724"/>
        <end position="734"/>
    </location>
</feature>
<feature type="compositionally biased region" description="Basic and acidic residues" evidence="8">
    <location>
        <begin position="796"/>
        <end position="806"/>
    </location>
</feature>
<feature type="compositionally biased region" description="Polar residues" evidence="8">
    <location>
        <begin position="356"/>
        <end position="377"/>
    </location>
</feature>
<evidence type="ECO:0000256" key="7">
    <source>
        <dbReference type="ARBA" id="ARBA00023306"/>
    </source>
</evidence>
<feature type="compositionally biased region" description="Basic and acidic residues" evidence="8">
    <location>
        <begin position="1019"/>
        <end position="1057"/>
    </location>
</feature>
<comment type="caution">
    <text evidence="9">The sequence shown here is derived from an EMBL/GenBank/DDBJ whole genome shotgun (WGS) entry which is preliminary data.</text>
</comment>
<organism evidence="9 10">
    <name type="scientific">Lithospermum erythrorhizon</name>
    <name type="common">Purple gromwell</name>
    <name type="synonym">Lithospermum officinale var. erythrorhizon</name>
    <dbReference type="NCBI Taxonomy" id="34254"/>
    <lineage>
        <taxon>Eukaryota</taxon>
        <taxon>Viridiplantae</taxon>
        <taxon>Streptophyta</taxon>
        <taxon>Embryophyta</taxon>
        <taxon>Tracheophyta</taxon>
        <taxon>Spermatophyta</taxon>
        <taxon>Magnoliopsida</taxon>
        <taxon>eudicotyledons</taxon>
        <taxon>Gunneridae</taxon>
        <taxon>Pentapetalae</taxon>
        <taxon>asterids</taxon>
        <taxon>lamiids</taxon>
        <taxon>Boraginales</taxon>
        <taxon>Boraginaceae</taxon>
        <taxon>Boraginoideae</taxon>
        <taxon>Lithospermeae</taxon>
        <taxon>Lithospermum</taxon>
    </lineage>
</organism>
<feature type="compositionally biased region" description="Basic and acidic residues" evidence="8">
    <location>
        <begin position="627"/>
        <end position="638"/>
    </location>
</feature>
<dbReference type="PANTHER" id="PTHR12663">
    <property type="entry name" value="ANDROGEN INDUCED INHIBITOR OF PROLIFERATION AS3 / PDS5-RELATED"/>
    <property type="match status" value="1"/>
</dbReference>
<evidence type="ECO:0000256" key="8">
    <source>
        <dbReference type="SAM" id="MobiDB-lite"/>
    </source>
</evidence>
<feature type="compositionally biased region" description="Basic and acidic residues" evidence="8">
    <location>
        <begin position="525"/>
        <end position="535"/>
    </location>
</feature>
<feature type="compositionally biased region" description="Basic and acidic residues" evidence="8">
    <location>
        <begin position="411"/>
        <end position="430"/>
    </location>
</feature>
<gene>
    <name evidence="9" type="ORF">LIER_16085</name>
</gene>
<feature type="compositionally biased region" description="Basic and acidic residues" evidence="8">
    <location>
        <begin position="742"/>
        <end position="757"/>
    </location>
</feature>
<feature type="region of interest" description="Disordered" evidence="8">
    <location>
        <begin position="925"/>
        <end position="1133"/>
    </location>
</feature>
<feature type="compositionally biased region" description="Basic and acidic residues" evidence="8">
    <location>
        <begin position="1091"/>
        <end position="1107"/>
    </location>
</feature>
<dbReference type="AlphaFoldDB" id="A0AAV3Q689"/>
<dbReference type="Pfam" id="PF20168">
    <property type="entry name" value="PDS5"/>
    <property type="match status" value="1"/>
</dbReference>
<name>A0AAV3Q689_LITER</name>
<dbReference type="GO" id="GO:0005634">
    <property type="term" value="C:nucleus"/>
    <property type="evidence" value="ECO:0007669"/>
    <property type="project" value="UniProtKB-SubCell"/>
</dbReference>
<keyword evidence="5" id="KW-0234">DNA repair</keyword>
<dbReference type="Gene3D" id="2.30.30.140">
    <property type="match status" value="1"/>
</dbReference>
<dbReference type="CDD" id="cd20404">
    <property type="entry name" value="Tudor_Agenet_AtEML-like"/>
    <property type="match status" value="1"/>
</dbReference>
<dbReference type="Proteomes" id="UP001454036">
    <property type="component" value="Unassembled WGS sequence"/>
</dbReference>
<dbReference type="PANTHER" id="PTHR12663:SF3">
    <property type="entry name" value="SISTER CHROMATID COHESION PROTEIN PDS5 HOMOLOG C"/>
    <property type="match status" value="1"/>
</dbReference>
<keyword evidence="2" id="KW-0132">Cell division</keyword>
<evidence type="ECO:0000256" key="6">
    <source>
        <dbReference type="ARBA" id="ARBA00023242"/>
    </source>
</evidence>
<dbReference type="InterPro" id="IPR016024">
    <property type="entry name" value="ARM-type_fold"/>
</dbReference>
<feature type="region of interest" description="Disordered" evidence="8">
    <location>
        <begin position="297"/>
        <end position="868"/>
    </location>
</feature>
<protein>
    <submittedName>
        <fullName evidence="9">Chromatin/chromatin-binding, or -regulatory protein</fullName>
    </submittedName>
</protein>
<sequence length="1133" mass="123034">MSLEETVKDVKKQLMEAGEKLLTPPSGTDELLSLLDLVDNALGKVEQSPGKAMHDALTSLRKALVSDELLGHLDTDVKVFVASCISEITRITAPDAPYDDEDMKRVFQLIVSSFEDLSDQSSRSYNKRVSILETVAKVRSCVIMLDLECDDLISEMFQIFFRTIRDYHPDCIFISMEIIMNLVLEESEEVSTDLITTLLSSVKRDDEEVPPIARRLGERILGTSAAKLKPYLIQATKNSDISLHNYSKILTSVCEGTVGRDAKDALVQQPSDGCKATEASIDGTQEGGGCKVAAASVEPTQENDGDNVAVASSEETQVGDLTKASAASSEETLEDAKDVRRDSLGDNSHTAKRSPKTTMNNGTNVASKEKTSINGESSLKGDNCETTMNNGTNVASKEKTSINGELSLKGDNCETDNKSTNDEAIPKPESHALGVEEEAKVPDNLDSHEKDTVSSLDEDICPEPKNVESDEETADVEARNGFKDSNAASPSPSAEKDNENLLKRDGHQLGKDCPTQGEVSSPGRITEKESERASDSEEASGESPDKKAQSPDKKAHQECPLKDETSFEAATPKHEDSGTSDSEDKSIKESTKKLDLRDSDDDGAPSKGKTDLIKHARTKARTGKGAPKSEKESEKASDSEEASDESPDKKAHQESPLNDETSVEVATSKHEDSGTSDSEYKLVKEPTEKFDLRDSDDDGVPLKKKADLIKRARTKARTGNGASKSEKESEKTSDSEEASGESPDKKAYQESPLKDETSVEVATSEHEDSDTSDSEDKLVKEPTKKFDFRDSDDDGAPLKKKADLIKRALTKARPGKGASKSSTKDDVKEVGSSLKRTSKSAKAEENEDEIFSKRKRSLGKDSSGPLKYGKNLIRSKVKVWWPMDHQFYEGVIVSYDPDKRKHKVLYDDGEDELLNLRKEKWQLVGDDSVTVTDDDAEPPSTDTSSEMPKSKKVKKSATSFDFDDVSPKRKSKGKSSASGKRTKNVKSATKSKDVTSKFASPKSYGKAKDLDNSTLKSKSKQDTPKIAGKSKEDTLKSGGKSREDTPKTTGKSKEDTPKTAVSGKTQGSGNKSTANGTGKGKSSLSKGKGSHVQEKRSESPEVPESTKRKMSNSSKDLLSGAKSAKKQKRSIKG</sequence>
<feature type="compositionally biased region" description="Polar residues" evidence="8">
    <location>
        <begin position="1062"/>
        <end position="1076"/>
    </location>
</feature>
<keyword evidence="7" id="KW-0131">Cell cycle</keyword>
<keyword evidence="3" id="KW-0227">DNA damage</keyword>
<dbReference type="GO" id="GO:0051301">
    <property type="term" value="P:cell division"/>
    <property type="evidence" value="ECO:0007669"/>
    <property type="project" value="UniProtKB-KW"/>
</dbReference>
<dbReference type="GO" id="GO:0006281">
    <property type="term" value="P:DNA repair"/>
    <property type="evidence" value="ECO:0007669"/>
    <property type="project" value="UniProtKB-KW"/>
</dbReference>
<comment type="subcellular location">
    <subcellularLocation>
        <location evidence="1">Nucleus</location>
    </subcellularLocation>
</comment>
<evidence type="ECO:0000256" key="4">
    <source>
        <dbReference type="ARBA" id="ARBA00022776"/>
    </source>
</evidence>
<evidence type="ECO:0000313" key="9">
    <source>
        <dbReference type="EMBL" id="GAA0159264.1"/>
    </source>
</evidence>
<evidence type="ECO:0000256" key="3">
    <source>
        <dbReference type="ARBA" id="ARBA00022763"/>
    </source>
</evidence>
<feature type="compositionally biased region" description="Basic and acidic residues" evidence="8">
    <location>
        <begin position="700"/>
        <end position="710"/>
    </location>
</feature>
<keyword evidence="6" id="KW-0539">Nucleus</keyword>
<dbReference type="SUPFAM" id="SSF48371">
    <property type="entry name" value="ARM repeat"/>
    <property type="match status" value="1"/>
</dbReference>
<dbReference type="GO" id="GO:0007064">
    <property type="term" value="P:mitotic sister chromatid cohesion"/>
    <property type="evidence" value="ECO:0007669"/>
    <property type="project" value="InterPro"/>
</dbReference>
<accession>A0AAV3Q689</accession>
<feature type="compositionally biased region" description="Basic and acidic residues" evidence="8">
    <location>
        <begin position="774"/>
        <end position="789"/>
    </location>
</feature>
<keyword evidence="10" id="KW-1185">Reference proteome</keyword>
<reference evidence="9 10" key="1">
    <citation type="submission" date="2024-01" db="EMBL/GenBank/DDBJ databases">
        <title>The complete chloroplast genome sequence of Lithospermum erythrorhizon: insights into the phylogenetic relationship among Boraginaceae species and the maternal lineages of purple gromwells.</title>
        <authorList>
            <person name="Okada T."/>
            <person name="Watanabe K."/>
        </authorList>
    </citation>
    <scope>NUCLEOTIDE SEQUENCE [LARGE SCALE GENOMIC DNA]</scope>
</reference>
<evidence type="ECO:0000313" key="10">
    <source>
        <dbReference type="Proteomes" id="UP001454036"/>
    </source>
</evidence>
<dbReference type="EMBL" id="BAABME010003561">
    <property type="protein sequence ID" value="GAA0159264.1"/>
    <property type="molecule type" value="Genomic_DNA"/>
</dbReference>
<feature type="compositionally biased region" description="Basic and acidic residues" evidence="8">
    <location>
        <begin position="334"/>
        <end position="344"/>
    </location>
</feature>
<feature type="compositionally biased region" description="Basic and acidic residues" evidence="8">
    <location>
        <begin position="543"/>
        <end position="597"/>
    </location>
</feature>